<evidence type="ECO:0000256" key="19">
    <source>
        <dbReference type="ARBA" id="ARBA00042289"/>
    </source>
</evidence>
<protein>
    <recommendedName>
        <fullName evidence="17">Myosin-9</fullName>
    </recommendedName>
    <alternativeName>
        <fullName evidence="18">Myosin heavy chain 9</fullName>
    </alternativeName>
    <alternativeName>
        <fullName evidence="19">Myosin heavy chain, non-muscle IIa</fullName>
    </alternativeName>
    <alternativeName>
        <fullName evidence="20">Non-muscle myosin heavy chain IIa</fullName>
    </alternativeName>
</protein>
<dbReference type="EMBL" id="WBMU01000135">
    <property type="protein sequence ID" value="NXC66212.1"/>
    <property type="molecule type" value="Genomic_DNA"/>
</dbReference>
<dbReference type="Pfam" id="PF00063">
    <property type="entry name" value="Myosin_head"/>
    <property type="match status" value="1"/>
</dbReference>
<dbReference type="GO" id="GO:0032982">
    <property type="term" value="C:myosin filament"/>
    <property type="evidence" value="ECO:0007669"/>
    <property type="project" value="TreeGrafter"/>
</dbReference>
<keyword evidence="7 21" id="KW-0067">ATP-binding</keyword>
<evidence type="ECO:0000256" key="7">
    <source>
        <dbReference type="ARBA" id="ARBA00022840"/>
    </source>
</evidence>
<evidence type="ECO:0000256" key="11">
    <source>
        <dbReference type="ARBA" id="ARBA00023123"/>
    </source>
</evidence>
<keyword evidence="10" id="KW-0175">Coiled coil</keyword>
<dbReference type="InterPro" id="IPR004009">
    <property type="entry name" value="SH3_Myosin"/>
</dbReference>
<evidence type="ECO:0000313" key="26">
    <source>
        <dbReference type="Proteomes" id="UP000657035"/>
    </source>
</evidence>
<keyword evidence="9" id="KW-0133">Cell shape</keyword>
<dbReference type="PROSITE" id="PS50096">
    <property type="entry name" value="IQ"/>
    <property type="match status" value="1"/>
</dbReference>
<feature type="compositionally biased region" description="Basic and acidic residues" evidence="22">
    <location>
        <begin position="1689"/>
        <end position="1699"/>
    </location>
</feature>
<dbReference type="FunFam" id="2.30.30.360:FF:000001">
    <property type="entry name" value="Myosin heavy chain"/>
    <property type="match status" value="1"/>
</dbReference>
<comment type="subcellular location">
    <subcellularLocation>
        <location evidence="2">Cytoplasm</location>
        <location evidence="2">Cell cortex</location>
    </subcellularLocation>
    <subcellularLocation>
        <location evidence="1">Cytoplasm</location>
        <location evidence="1">Cytoskeleton</location>
    </subcellularLocation>
    <subcellularLocation>
        <location evidence="16">Cytoplasmic vesicle</location>
        <location evidence="16">Secretory vesicle</location>
        <location evidence="16">Cortical granule</location>
    </subcellularLocation>
</comment>
<evidence type="ECO:0000256" key="10">
    <source>
        <dbReference type="ARBA" id="ARBA00023054"/>
    </source>
</evidence>
<evidence type="ECO:0000256" key="2">
    <source>
        <dbReference type="ARBA" id="ARBA00004544"/>
    </source>
</evidence>
<keyword evidence="15" id="KW-0968">Cytoplasmic vesicle</keyword>
<keyword evidence="5" id="KW-0963">Cytoplasm</keyword>
<dbReference type="GO" id="GO:0000146">
    <property type="term" value="F:microfilament motor activity"/>
    <property type="evidence" value="ECO:0007669"/>
    <property type="project" value="TreeGrafter"/>
</dbReference>
<dbReference type="PRINTS" id="PR00193">
    <property type="entry name" value="MYOSINHEAVY"/>
</dbReference>
<dbReference type="FunFam" id="1.10.10.820:FF:000002">
    <property type="entry name" value="Myosin heavy chain 10"/>
    <property type="match status" value="1"/>
</dbReference>
<gene>
    <name evidence="25" type="primary">Myh9</name>
    <name evidence="25" type="ORF">ANHANH_R01925</name>
</gene>
<dbReference type="Pfam" id="PF01576">
    <property type="entry name" value="Myosin_tail_1"/>
    <property type="match status" value="1"/>
</dbReference>
<dbReference type="FunFam" id="3.40.850.10:FF:000101">
    <property type="entry name" value="Slow myosin heavy chain 2"/>
    <property type="match status" value="1"/>
</dbReference>
<dbReference type="Pfam" id="PF02736">
    <property type="entry name" value="Myosin_N"/>
    <property type="match status" value="1"/>
</dbReference>
<dbReference type="SMART" id="SM00242">
    <property type="entry name" value="MYSc"/>
    <property type="match status" value="1"/>
</dbReference>
<keyword evidence="14" id="KW-0206">Cytoskeleton</keyword>
<dbReference type="FunFam" id="1.20.5.340:FF:000008">
    <property type="entry name" value="Myosin heavy chain 11"/>
    <property type="match status" value="1"/>
</dbReference>
<evidence type="ECO:0000259" key="23">
    <source>
        <dbReference type="PROSITE" id="PS51456"/>
    </source>
</evidence>
<dbReference type="InterPro" id="IPR036961">
    <property type="entry name" value="Kinesin_motor_dom_sf"/>
</dbReference>
<feature type="domain" description="Myosin N-terminal SH3-like" evidence="24">
    <location>
        <begin position="27"/>
        <end position="77"/>
    </location>
</feature>
<comment type="caution">
    <text evidence="25">The sequence shown here is derived from an EMBL/GenBank/DDBJ whole genome shotgun (WGS) entry which is preliminary data.</text>
</comment>
<evidence type="ECO:0000256" key="3">
    <source>
        <dbReference type="ARBA" id="ARBA00008314"/>
    </source>
</evidence>
<keyword evidence="13 21" id="KW-0009">Actin-binding</keyword>
<dbReference type="PANTHER" id="PTHR45615">
    <property type="entry name" value="MYOSIN HEAVY CHAIN, NON-MUSCLE"/>
    <property type="match status" value="1"/>
</dbReference>
<dbReference type="GO" id="GO:0097435">
    <property type="term" value="P:supramolecular fiber organization"/>
    <property type="evidence" value="ECO:0007669"/>
    <property type="project" value="UniProtKB-ARBA"/>
</dbReference>
<keyword evidence="8" id="KW-0112">Calmodulin-binding</keyword>
<evidence type="ECO:0000256" key="16">
    <source>
        <dbReference type="ARBA" id="ARBA00037865"/>
    </source>
</evidence>
<evidence type="ECO:0000256" key="5">
    <source>
        <dbReference type="ARBA" id="ARBA00022490"/>
    </source>
</evidence>
<dbReference type="Gene3D" id="3.30.70.1590">
    <property type="match status" value="1"/>
</dbReference>
<dbReference type="InterPro" id="IPR008989">
    <property type="entry name" value="Myosin_S1_N"/>
</dbReference>
<evidence type="ECO:0000256" key="22">
    <source>
        <dbReference type="SAM" id="MobiDB-lite"/>
    </source>
</evidence>
<evidence type="ECO:0000256" key="13">
    <source>
        <dbReference type="ARBA" id="ARBA00023203"/>
    </source>
</evidence>
<dbReference type="FunFam" id="4.10.270.10:FF:000001">
    <property type="entry name" value="Myosin heavy chain, non-muscle"/>
    <property type="match status" value="1"/>
</dbReference>
<feature type="region of interest" description="Disordered" evidence="22">
    <location>
        <begin position="1873"/>
        <end position="1913"/>
    </location>
</feature>
<comment type="similarity">
    <text evidence="3 21">Belongs to the TRAFAC class myosin-kinesin ATPase superfamily. Myosin family.</text>
</comment>
<dbReference type="PROSITE" id="PS51844">
    <property type="entry name" value="SH3_LIKE"/>
    <property type="match status" value="1"/>
</dbReference>
<accession>A0A851PBM7</accession>
<dbReference type="Proteomes" id="UP000657035">
    <property type="component" value="Unassembled WGS sequence"/>
</dbReference>
<feature type="non-terminal residue" evidence="25">
    <location>
        <position position="1"/>
    </location>
</feature>
<evidence type="ECO:0000256" key="15">
    <source>
        <dbReference type="ARBA" id="ARBA00023329"/>
    </source>
</evidence>
<dbReference type="InterPro" id="IPR000048">
    <property type="entry name" value="IQ_motif_EF-hand-BS"/>
</dbReference>
<dbReference type="FunFam" id="1.20.58.530:FF:000003">
    <property type="entry name" value="Myosin heavy chain 10"/>
    <property type="match status" value="1"/>
</dbReference>
<dbReference type="FunFam" id="1.20.120.720:FF:000002">
    <property type="entry name" value="Myosin heavy chain 10"/>
    <property type="match status" value="1"/>
</dbReference>
<name>A0A851PBM7_ANHAN</name>
<dbReference type="GO" id="GO:0051015">
    <property type="term" value="F:actin filament binding"/>
    <property type="evidence" value="ECO:0007669"/>
    <property type="project" value="InterPro"/>
</dbReference>
<dbReference type="Gene3D" id="2.30.30.360">
    <property type="entry name" value="Myosin S1 fragment, N-terminal"/>
    <property type="match status" value="1"/>
</dbReference>
<dbReference type="GO" id="GO:0008360">
    <property type="term" value="P:regulation of cell shape"/>
    <property type="evidence" value="ECO:0007669"/>
    <property type="project" value="UniProtKB-KW"/>
</dbReference>
<dbReference type="Gene3D" id="4.10.270.10">
    <property type="entry name" value="Myosin, subunit A"/>
    <property type="match status" value="1"/>
</dbReference>
<feature type="domain" description="Myosin motor" evidence="23">
    <location>
        <begin position="81"/>
        <end position="771"/>
    </location>
</feature>
<evidence type="ECO:0000313" key="25">
    <source>
        <dbReference type="EMBL" id="NXC66212.1"/>
    </source>
</evidence>
<evidence type="ECO:0000256" key="6">
    <source>
        <dbReference type="ARBA" id="ARBA00022741"/>
    </source>
</evidence>
<dbReference type="SUPFAM" id="SSF90257">
    <property type="entry name" value="Myosin rod fragments"/>
    <property type="match status" value="6"/>
</dbReference>
<dbReference type="SUPFAM" id="SSF52540">
    <property type="entry name" value="P-loop containing nucleoside triphosphate hydrolases"/>
    <property type="match status" value="1"/>
</dbReference>
<dbReference type="FunFam" id="1.20.5.340:FF:000009">
    <property type="entry name" value="myosin-11 isoform X2"/>
    <property type="match status" value="1"/>
</dbReference>
<evidence type="ECO:0000256" key="1">
    <source>
        <dbReference type="ARBA" id="ARBA00004245"/>
    </source>
</evidence>
<feature type="compositionally biased region" description="Basic and acidic residues" evidence="22">
    <location>
        <begin position="1943"/>
        <end position="1955"/>
    </location>
</feature>
<dbReference type="GO" id="GO:0060473">
    <property type="term" value="C:cortical granule"/>
    <property type="evidence" value="ECO:0007669"/>
    <property type="project" value="UniProtKB-SubCell"/>
</dbReference>
<dbReference type="InterPro" id="IPR001609">
    <property type="entry name" value="Myosin_head_motor_dom-like"/>
</dbReference>
<evidence type="ECO:0000256" key="8">
    <source>
        <dbReference type="ARBA" id="ARBA00022860"/>
    </source>
</evidence>
<dbReference type="InterPro" id="IPR002928">
    <property type="entry name" value="Myosin_tail"/>
</dbReference>
<evidence type="ECO:0000256" key="4">
    <source>
        <dbReference type="ARBA" id="ARBA00022481"/>
    </source>
</evidence>
<organism evidence="25 26">
    <name type="scientific">Anhinga anhinga</name>
    <name type="common">Anhinga</name>
    <name type="synonym">Plotus anhinga</name>
    <dbReference type="NCBI Taxonomy" id="56067"/>
    <lineage>
        <taxon>Eukaryota</taxon>
        <taxon>Metazoa</taxon>
        <taxon>Chordata</taxon>
        <taxon>Craniata</taxon>
        <taxon>Vertebrata</taxon>
        <taxon>Euteleostomi</taxon>
        <taxon>Archelosauria</taxon>
        <taxon>Archosauria</taxon>
        <taxon>Dinosauria</taxon>
        <taxon>Saurischia</taxon>
        <taxon>Theropoda</taxon>
        <taxon>Coelurosauria</taxon>
        <taxon>Aves</taxon>
        <taxon>Neognathae</taxon>
        <taxon>Neoaves</taxon>
        <taxon>Aequornithes</taxon>
        <taxon>Suliformes</taxon>
        <taxon>Anhingidae</taxon>
        <taxon>Anhinga</taxon>
    </lineage>
</organism>
<dbReference type="Gene3D" id="1.20.58.530">
    <property type="match status" value="1"/>
</dbReference>
<proteinExistence type="inferred from homology"/>
<feature type="non-terminal residue" evidence="25">
    <location>
        <position position="1955"/>
    </location>
</feature>
<keyword evidence="11 21" id="KW-0518">Myosin</keyword>
<keyword evidence="12 21" id="KW-0505">Motor protein</keyword>
<evidence type="ECO:0000256" key="12">
    <source>
        <dbReference type="ARBA" id="ARBA00023175"/>
    </source>
</evidence>
<dbReference type="GO" id="GO:0030036">
    <property type="term" value="P:actin cytoskeleton organization"/>
    <property type="evidence" value="ECO:0007669"/>
    <property type="project" value="UniProtKB-ARBA"/>
</dbReference>
<dbReference type="Gene3D" id="3.40.850.10">
    <property type="entry name" value="Kinesin motor domain"/>
    <property type="match status" value="1"/>
</dbReference>
<evidence type="ECO:0000256" key="21">
    <source>
        <dbReference type="PROSITE-ProRule" id="PRU00782"/>
    </source>
</evidence>
<keyword evidence="6 21" id="KW-0547">Nucleotide-binding</keyword>
<dbReference type="InterPro" id="IPR027417">
    <property type="entry name" value="P-loop_NTPase"/>
</dbReference>
<feature type="region of interest" description="Disordered" evidence="22">
    <location>
        <begin position="1929"/>
        <end position="1955"/>
    </location>
</feature>
<dbReference type="GO" id="GO:0005516">
    <property type="term" value="F:calmodulin binding"/>
    <property type="evidence" value="ECO:0007669"/>
    <property type="project" value="UniProtKB-KW"/>
</dbReference>
<feature type="compositionally biased region" description="Basic and acidic residues" evidence="22">
    <location>
        <begin position="1117"/>
        <end position="1143"/>
    </location>
</feature>
<reference evidence="25" key="1">
    <citation type="submission" date="2019-09" db="EMBL/GenBank/DDBJ databases">
        <title>Bird 10,000 Genomes (B10K) Project - Family phase.</title>
        <authorList>
            <person name="Zhang G."/>
        </authorList>
    </citation>
    <scope>NUCLEOTIDE SEQUENCE</scope>
    <source>
        <strain evidence="25">B10K-CU-031-38</strain>
    </source>
</reference>
<evidence type="ECO:0000256" key="9">
    <source>
        <dbReference type="ARBA" id="ARBA00022960"/>
    </source>
</evidence>
<dbReference type="SMART" id="SM00015">
    <property type="entry name" value="IQ"/>
    <property type="match status" value="1"/>
</dbReference>
<dbReference type="PROSITE" id="PS51456">
    <property type="entry name" value="MYOSIN_MOTOR"/>
    <property type="match status" value="1"/>
</dbReference>
<dbReference type="Gene3D" id="1.20.120.720">
    <property type="entry name" value="Myosin VI head, motor domain, U50 subdomain"/>
    <property type="match status" value="1"/>
</dbReference>
<feature type="region of interest" description="Actin-binding" evidence="21">
    <location>
        <begin position="649"/>
        <end position="671"/>
    </location>
</feature>
<dbReference type="Gene3D" id="6.10.250.2420">
    <property type="match status" value="1"/>
</dbReference>
<dbReference type="GO" id="GO:0005938">
    <property type="term" value="C:cell cortex"/>
    <property type="evidence" value="ECO:0007669"/>
    <property type="project" value="UniProtKB-SubCell"/>
</dbReference>
<feature type="region of interest" description="Disordered" evidence="22">
    <location>
        <begin position="1689"/>
        <end position="1710"/>
    </location>
</feature>
<evidence type="ECO:0000256" key="17">
    <source>
        <dbReference type="ARBA" id="ARBA00039816"/>
    </source>
</evidence>
<dbReference type="GO" id="GO:0016460">
    <property type="term" value="C:myosin II complex"/>
    <property type="evidence" value="ECO:0007669"/>
    <property type="project" value="UniProtKB-ARBA"/>
</dbReference>
<dbReference type="OrthoDB" id="10254995at2759"/>
<dbReference type="Gene3D" id="1.20.5.340">
    <property type="match status" value="3"/>
</dbReference>
<evidence type="ECO:0000256" key="14">
    <source>
        <dbReference type="ARBA" id="ARBA00023212"/>
    </source>
</evidence>
<sequence length="1955" mass="226261">MSQRDADKYLYVDKNIINNPLTQADWAAKKLVWVPSEKNGFEAASLKEEVGDEAIVELAENGKKVRVNKDDIQKMNPPKFSKVEDMAELTCLNEASVLHNLKERYYSGLIYTYSGLFCVVINPYKNLPIYSEEIVEMYKGKKRHEMPPHIYAITDTAYRSMMQDFLYRGESGAGKTENTKKVIQYLAHVASSHKSKKDQGELERQLLQANPILEAFGNAKTVKNDNSSRFGKFIRINFDVNGYIVGANIETYLLEKSRAIRQAKEERTFHIFYYLLSGAGEHLKTDLLLEPYNKYRFLSNGHVTIPGQQDKDMFQETMEAMKIMGFPDEEQIGLLKVISGVLQLGNIVFKKERNTDQASMPDNTAAQKVSHLLGINVTDFTRGILTPRIKVGRDYVQKAQTKEQADFAIEALAKATYERMFRWLVMRINKALDKTKRQGASFIGILDIAGFEIFELNSFEQLCINYTNEKLQQLFNHTMFILEQEEYQREGIEWNFIDFGLDLQPCIDLIEKPAGPPGILALLDEECWFPKATDKSFVEKVVQEQGTHPKFQKPKQLKDKADFCIIHYAGKVDYKADEWLMKNMDPLNDNIATLLHQSSDKFVSELWKDVDRIVGLDQVAGMSDTALPGAFKTRKGMFRTVGQLYKEQLAKLMATLRNTNPNFVRCIIPNHEKKAGKLDPHLVLEQLRCNGVLEGIRICRQGFPNRVVFQEFRQRYEILTPNAIPKGFMDGKQACVLMIKALELDSNLYRIGQSKVFFRAGVLAHLEEERDLKITDVIIGFQACCRGYLARKAFAKRQQQLTAMKVLQRNCAAYLKLRNWQWWRLFTKVKPLLQVSRQEEEMMAKEEELSKVREKQLAAENRLSEMETFQAQLMAEKMQLQEQLQAETELCAEAEEIRARLTAKKQELEEICHDLEARVEEEEERCQHLQAEKKKMQQNIQELEEQLEEEESARQKLQLEKVTTEAKLKKLEEDVILLEDQNQKLSKEKKLLEDRMSEFTTNLTEEEEKSKSLAKLKNKHEAMITDLEERLRREEKQRQELEKTRRKLEGDSSDLHDQIAELQAQIAELKMQLAKKEEELQAALARVEEEAAQKNMALKKIRELESQITELQEDLESERASRNKAEKQKRDLGEELEALKTELEDTLDSTAAQQELRSKREQEVTVLKKTLEDEARTHEAQIQEMRQKHSQAIEELAEQLEQTKRVKANLEKAKQALESERAELSNEVKVLLQGKGDAEHKRKKADAQLQELQVKFTEGERVKTELAERVNKLQVELDNVTGLLSQSDSKSIKLAKDFSALESQLQDTQELLQEETRLKLSLSTKLKQMEDEKNNIKEKLEEEQEAKSNLEKQIVVLQQQAVDAKKKMDDGLICLESAEEARKKLQKGLEGLSQRYEEKTAAYDKLEKTKTRLQQELDDLAVDLDHQRQIVSNLEKKQKKFDQLLAEEKNISAKYAEERDRAEAEAREKETRALSLARALEEAMEQKAELERINKQFRAEMEDLMSSKDDVGKSVHELEKAKRALEQQVEEMKTQLEELEDELQATEDAKLRLEVNQQAMKAQFDRDLQGRDEQNEEKKKQLIRQVREMEVELEDERKQRSIAVAARKKLEMDLKDLESHIDTANKNREEAIKQLRKLQAQMKDYMRELEDTRTSREEILAQAKENEKKLKSMEAEMIQLQEELAAAERAKRQAQQERDELADEIANNSGKGALAMEEKRRLEARIAQLEEELEEEQGNTEIINDRLKKANLQIDQMNADLNAERSNAQKNENARQQMERQNKELKLKLQEMESAVKSKYKATITALEAKIAQLEEQLDMETKERQAASKQVRRAEKKLKDILLQVDDERRNAEQFKDQADKANMRLKQLKRQLEEAEEEAQRANASRRKLQRELEDATETADAMNREVSSLKSKLRRGDLPFVVTRRMVRKGTGECSDEEVDGKADAGDAKATE</sequence>
<evidence type="ECO:0000259" key="24">
    <source>
        <dbReference type="PROSITE" id="PS51844"/>
    </source>
</evidence>
<keyword evidence="4" id="KW-0488">Methylation</keyword>
<dbReference type="FunFam" id="3.30.70.1590:FF:000001">
    <property type="entry name" value="Myosin heavy chain"/>
    <property type="match status" value="1"/>
</dbReference>
<dbReference type="GO" id="GO:0005524">
    <property type="term" value="F:ATP binding"/>
    <property type="evidence" value="ECO:0007669"/>
    <property type="project" value="UniProtKB-UniRule"/>
</dbReference>
<evidence type="ECO:0000256" key="18">
    <source>
        <dbReference type="ARBA" id="ARBA00041440"/>
    </source>
</evidence>
<dbReference type="PANTHER" id="PTHR45615:SF16">
    <property type="entry name" value="MYOSIN-9"/>
    <property type="match status" value="1"/>
</dbReference>
<feature type="binding site" evidence="21">
    <location>
        <begin position="169"/>
        <end position="176"/>
    </location>
    <ligand>
        <name>ATP</name>
        <dbReference type="ChEBI" id="CHEBI:30616"/>
    </ligand>
</feature>
<keyword evidence="26" id="KW-1185">Reference proteome</keyword>
<evidence type="ECO:0000256" key="20">
    <source>
        <dbReference type="ARBA" id="ARBA00043098"/>
    </source>
</evidence>
<dbReference type="Gene3D" id="1.10.10.820">
    <property type="match status" value="1"/>
</dbReference>
<feature type="region of interest" description="Disordered" evidence="22">
    <location>
        <begin position="1113"/>
        <end position="1160"/>
    </location>
</feature>
<dbReference type="FunFam" id="1.20.5.340:FF:000007">
    <property type="entry name" value="Myosin heavy chain, non-muscle"/>
    <property type="match status" value="1"/>
</dbReference>